<dbReference type="GO" id="GO:0016810">
    <property type="term" value="F:hydrolase activity, acting on carbon-nitrogen (but not peptide) bonds"/>
    <property type="evidence" value="ECO:0007669"/>
    <property type="project" value="InterPro"/>
</dbReference>
<comment type="caution">
    <text evidence="2">The sequence shown here is derived from an EMBL/GenBank/DDBJ whole genome shotgun (WGS) entry which is preliminary data.</text>
</comment>
<name>A0A9R1D7W4_9EURY</name>
<evidence type="ECO:0000313" key="2">
    <source>
        <dbReference type="EMBL" id="MCQ4334960.1"/>
    </source>
</evidence>
<reference evidence="2" key="1">
    <citation type="journal article" date="2023" name="Front. Microbiol.">
        <title>Genomic-based phylogenetic and metabolic analyses of the genus Natronomonas, and description of Natronomonas aquatica sp. nov.</title>
        <authorList>
            <person name="Garcia-Roldan A."/>
            <person name="Duran-Viseras A."/>
            <person name="de la Haba R.R."/>
            <person name="Corral P."/>
            <person name="Sanchez-Porro C."/>
            <person name="Ventosa A."/>
        </authorList>
    </citation>
    <scope>NUCLEOTIDE SEQUENCE</scope>
    <source>
        <strain evidence="2">F2-12</strain>
    </source>
</reference>
<dbReference type="AlphaFoldDB" id="A0A9R1D7W4"/>
<dbReference type="SUPFAM" id="SSF88713">
    <property type="entry name" value="Glycoside hydrolase/deacetylase"/>
    <property type="match status" value="1"/>
</dbReference>
<gene>
    <name evidence="2" type="ORF">KM295_16025</name>
</gene>
<dbReference type="RefSeq" id="WP_256031287.1">
    <property type="nucleotide sequence ID" value="NZ_JAHLKM010000050.1"/>
</dbReference>
<dbReference type="Gene3D" id="3.20.20.370">
    <property type="entry name" value="Glycoside hydrolase/deacetylase"/>
    <property type="match status" value="1"/>
</dbReference>
<dbReference type="GO" id="GO:0005975">
    <property type="term" value="P:carbohydrate metabolic process"/>
    <property type="evidence" value="ECO:0007669"/>
    <property type="project" value="InterPro"/>
</dbReference>
<evidence type="ECO:0000313" key="3">
    <source>
        <dbReference type="Proteomes" id="UP001139494"/>
    </source>
</evidence>
<feature type="domain" description="NodB homology" evidence="1">
    <location>
        <begin position="34"/>
        <end position="155"/>
    </location>
</feature>
<dbReference type="EMBL" id="JAHLKM010000050">
    <property type="protein sequence ID" value="MCQ4334960.1"/>
    <property type="molecule type" value="Genomic_DNA"/>
</dbReference>
<protein>
    <submittedName>
        <fullName evidence="2">Polysaccharide deacetylase family protein</fullName>
    </submittedName>
</protein>
<evidence type="ECO:0000259" key="1">
    <source>
        <dbReference type="Pfam" id="PF01522"/>
    </source>
</evidence>
<dbReference type="InterPro" id="IPR011330">
    <property type="entry name" value="Glyco_hydro/deAcase_b/a-brl"/>
</dbReference>
<dbReference type="Proteomes" id="UP001139494">
    <property type="component" value="Unassembled WGS sequence"/>
</dbReference>
<keyword evidence="3" id="KW-1185">Reference proteome</keyword>
<sequence length="312" mass="35688">MTGSLTLSTEIELGWGTHDRGEYSYFSNRGTKESETLDELLHLCNKHDIPITFDIVGHLLHDSCSGEHEGSYPQGWWNEDPGTDAAIDPLFYAPELARRISNTETEHEIGTHTYSHILCENVSADTVRHEIERSREVHREFGLNSPKSIVFPRHQTPSYEVFSDLGIEVVRRPIEDYYIPENLARKFVWGVKRTHPTTELRKRDGIVETLCTPNPSLSSGFLQTGQTELHPLLKAIPLTIRQRILRQYIKSAVDRAVNQNGHVHLWTHLFNIANDEQLPPIKSGLKYLAKRRNDGDVTIHRMCDLPQLVNND</sequence>
<dbReference type="InterPro" id="IPR002509">
    <property type="entry name" value="NODB_dom"/>
</dbReference>
<organism evidence="2 3">
    <name type="scientific">Natronomonas aquatica</name>
    <dbReference type="NCBI Taxonomy" id="2841590"/>
    <lineage>
        <taxon>Archaea</taxon>
        <taxon>Methanobacteriati</taxon>
        <taxon>Methanobacteriota</taxon>
        <taxon>Stenosarchaea group</taxon>
        <taxon>Halobacteria</taxon>
        <taxon>Halobacteriales</taxon>
        <taxon>Natronomonadaceae</taxon>
        <taxon>Natronomonas</taxon>
    </lineage>
</organism>
<accession>A0A9R1D7W4</accession>
<dbReference type="Pfam" id="PF01522">
    <property type="entry name" value="Polysacc_deac_1"/>
    <property type="match status" value="1"/>
</dbReference>
<proteinExistence type="predicted"/>